<feature type="region of interest" description="Disordered" evidence="1">
    <location>
        <begin position="20"/>
        <end position="54"/>
    </location>
</feature>
<dbReference type="GeneID" id="25917696"/>
<dbReference type="RefSeq" id="XP_014144186.1">
    <property type="nucleotide sequence ID" value="XM_014288711.1"/>
</dbReference>
<evidence type="ECO:0000313" key="3">
    <source>
        <dbReference type="Proteomes" id="UP000054560"/>
    </source>
</evidence>
<name>A0A0L0F111_9EUKA</name>
<dbReference type="Proteomes" id="UP000054560">
    <property type="component" value="Unassembled WGS sequence"/>
</dbReference>
<gene>
    <name evidence="2" type="ORF">SARC_17192</name>
</gene>
<reference evidence="2 3" key="1">
    <citation type="submission" date="2011-02" db="EMBL/GenBank/DDBJ databases">
        <title>The Genome Sequence of Sphaeroforma arctica JP610.</title>
        <authorList>
            <consortium name="The Broad Institute Genome Sequencing Platform"/>
            <person name="Russ C."/>
            <person name="Cuomo C."/>
            <person name="Young S.K."/>
            <person name="Zeng Q."/>
            <person name="Gargeya S."/>
            <person name="Alvarado L."/>
            <person name="Berlin A."/>
            <person name="Chapman S.B."/>
            <person name="Chen Z."/>
            <person name="Freedman E."/>
            <person name="Gellesch M."/>
            <person name="Goldberg J."/>
            <person name="Griggs A."/>
            <person name="Gujja S."/>
            <person name="Heilman E."/>
            <person name="Heiman D."/>
            <person name="Howarth C."/>
            <person name="Mehta T."/>
            <person name="Neiman D."/>
            <person name="Pearson M."/>
            <person name="Roberts A."/>
            <person name="Saif S."/>
            <person name="Shea T."/>
            <person name="Shenoy N."/>
            <person name="Sisk P."/>
            <person name="Stolte C."/>
            <person name="Sykes S."/>
            <person name="White J."/>
            <person name="Yandava C."/>
            <person name="Burger G."/>
            <person name="Gray M.W."/>
            <person name="Holland P.W.H."/>
            <person name="King N."/>
            <person name="Lang F.B.F."/>
            <person name="Roger A.J."/>
            <person name="Ruiz-Trillo I."/>
            <person name="Haas B."/>
            <person name="Nusbaum C."/>
            <person name="Birren B."/>
        </authorList>
    </citation>
    <scope>NUCLEOTIDE SEQUENCE [LARGE SCALE GENOMIC DNA]</scope>
    <source>
        <strain evidence="2 3">JP610</strain>
    </source>
</reference>
<protein>
    <submittedName>
        <fullName evidence="2">Uncharacterized protein</fullName>
    </submittedName>
</protein>
<dbReference type="EMBL" id="KQ251593">
    <property type="protein sequence ID" value="KNC70284.1"/>
    <property type="molecule type" value="Genomic_DNA"/>
</dbReference>
<feature type="compositionally biased region" description="Low complexity" evidence="1">
    <location>
        <begin position="34"/>
        <end position="54"/>
    </location>
</feature>
<dbReference type="AlphaFoldDB" id="A0A0L0F111"/>
<proteinExistence type="predicted"/>
<evidence type="ECO:0000256" key="1">
    <source>
        <dbReference type="SAM" id="MobiDB-lite"/>
    </source>
</evidence>
<keyword evidence="3" id="KW-1185">Reference proteome</keyword>
<accession>A0A0L0F111</accession>
<organism evidence="2 3">
    <name type="scientific">Sphaeroforma arctica JP610</name>
    <dbReference type="NCBI Taxonomy" id="667725"/>
    <lineage>
        <taxon>Eukaryota</taxon>
        <taxon>Ichthyosporea</taxon>
        <taxon>Ichthyophonida</taxon>
        <taxon>Sphaeroforma</taxon>
    </lineage>
</organism>
<feature type="non-terminal residue" evidence="2">
    <location>
        <position position="54"/>
    </location>
</feature>
<evidence type="ECO:0000313" key="2">
    <source>
        <dbReference type="EMBL" id="KNC70284.1"/>
    </source>
</evidence>
<sequence>MELLNARQRVFKVAETVQNQSPLEETFGPVPKTSGAGADVGAASGAVSEEGGAD</sequence>